<keyword evidence="2" id="KW-1185">Reference proteome</keyword>
<proteinExistence type="predicted"/>
<name>A0AAD5R8X0_PARTN</name>
<dbReference type="Proteomes" id="UP001196413">
    <property type="component" value="Unassembled WGS sequence"/>
</dbReference>
<gene>
    <name evidence="1" type="ORF">KIN20_033927</name>
</gene>
<evidence type="ECO:0000313" key="1">
    <source>
        <dbReference type="EMBL" id="KAJ1371892.1"/>
    </source>
</evidence>
<reference evidence="1" key="1">
    <citation type="submission" date="2021-06" db="EMBL/GenBank/DDBJ databases">
        <title>Parelaphostrongylus tenuis whole genome reference sequence.</title>
        <authorList>
            <person name="Garwood T.J."/>
            <person name="Larsen P.A."/>
            <person name="Fountain-Jones N.M."/>
            <person name="Garbe J.R."/>
            <person name="Macchietto M.G."/>
            <person name="Kania S.A."/>
            <person name="Gerhold R.W."/>
            <person name="Richards J.E."/>
            <person name="Wolf T.M."/>
        </authorList>
    </citation>
    <scope>NUCLEOTIDE SEQUENCE</scope>
    <source>
        <strain evidence="1">MNPRO001-30</strain>
        <tissue evidence="1">Meninges</tissue>
    </source>
</reference>
<sequence length="103" mass="11570">MPASHYTTDANTVFNMRYRRCRESIFNALLVSPLNPGLANSYSRCIIDLCLAGQIRYNTRFVTYLANATLSKYLANNAQAHTHSGVNFDIEVTILAREHKTSA</sequence>
<dbReference type="EMBL" id="JAHQIW010007057">
    <property type="protein sequence ID" value="KAJ1371892.1"/>
    <property type="molecule type" value="Genomic_DNA"/>
</dbReference>
<comment type="caution">
    <text evidence="1">The sequence shown here is derived from an EMBL/GenBank/DDBJ whole genome shotgun (WGS) entry which is preliminary data.</text>
</comment>
<organism evidence="1 2">
    <name type="scientific">Parelaphostrongylus tenuis</name>
    <name type="common">Meningeal worm</name>
    <dbReference type="NCBI Taxonomy" id="148309"/>
    <lineage>
        <taxon>Eukaryota</taxon>
        <taxon>Metazoa</taxon>
        <taxon>Ecdysozoa</taxon>
        <taxon>Nematoda</taxon>
        <taxon>Chromadorea</taxon>
        <taxon>Rhabditida</taxon>
        <taxon>Rhabditina</taxon>
        <taxon>Rhabditomorpha</taxon>
        <taxon>Strongyloidea</taxon>
        <taxon>Metastrongylidae</taxon>
        <taxon>Parelaphostrongylus</taxon>
    </lineage>
</organism>
<accession>A0AAD5R8X0</accession>
<evidence type="ECO:0000313" key="2">
    <source>
        <dbReference type="Proteomes" id="UP001196413"/>
    </source>
</evidence>
<protein>
    <submittedName>
        <fullName evidence="1">Uncharacterized protein</fullName>
    </submittedName>
</protein>
<dbReference type="AlphaFoldDB" id="A0AAD5R8X0"/>